<accession>A0A2U8FBG2</accession>
<dbReference type="CDD" id="cd00712">
    <property type="entry name" value="AsnB"/>
    <property type="match status" value="1"/>
</dbReference>
<proteinExistence type="inferred from homology"/>
<evidence type="ECO:0000256" key="1">
    <source>
        <dbReference type="ARBA" id="ARBA00005187"/>
    </source>
</evidence>
<dbReference type="PIRSF" id="PIRSF001589">
    <property type="entry name" value="Asn_synthetase_glu-h"/>
    <property type="match status" value="1"/>
</dbReference>
<evidence type="ECO:0000259" key="9">
    <source>
        <dbReference type="PROSITE" id="PS51278"/>
    </source>
</evidence>
<dbReference type="Gene3D" id="3.40.50.620">
    <property type="entry name" value="HUPs"/>
    <property type="match status" value="1"/>
</dbReference>
<evidence type="ECO:0000256" key="6">
    <source>
        <dbReference type="ARBA" id="ARBA00022962"/>
    </source>
</evidence>
<dbReference type="OrthoDB" id="9763290at2"/>
<evidence type="ECO:0000313" key="11">
    <source>
        <dbReference type="Proteomes" id="UP000244890"/>
    </source>
</evidence>
<dbReference type="InterPro" id="IPR014729">
    <property type="entry name" value="Rossmann-like_a/b/a_fold"/>
</dbReference>
<dbReference type="PROSITE" id="PS51278">
    <property type="entry name" value="GATASE_TYPE_2"/>
    <property type="match status" value="1"/>
</dbReference>
<dbReference type="Pfam" id="PF00733">
    <property type="entry name" value="Asn_synthase"/>
    <property type="match status" value="1"/>
</dbReference>
<evidence type="ECO:0000256" key="5">
    <source>
        <dbReference type="ARBA" id="ARBA00022840"/>
    </source>
</evidence>
<name>A0A2U8FBG2_9HELI</name>
<dbReference type="NCBIfam" id="TIGR01536">
    <property type="entry name" value="asn_synth_AEB"/>
    <property type="match status" value="1"/>
</dbReference>
<dbReference type="CDD" id="cd01991">
    <property type="entry name" value="Asn_synthase_B_C"/>
    <property type="match status" value="1"/>
</dbReference>
<feature type="binding site" evidence="8">
    <location>
        <position position="95"/>
    </location>
    <ligand>
        <name>L-glutamine</name>
        <dbReference type="ChEBI" id="CHEBI:58359"/>
    </ligand>
</feature>
<dbReference type="EMBL" id="CP021886">
    <property type="protein sequence ID" value="AWI33549.1"/>
    <property type="molecule type" value="Genomic_DNA"/>
</dbReference>
<dbReference type="Gene3D" id="3.60.20.10">
    <property type="entry name" value="Glutamine Phosphoribosylpyrophosphate, subunit 1, domain 1"/>
    <property type="match status" value="1"/>
</dbReference>
<evidence type="ECO:0000313" key="10">
    <source>
        <dbReference type="EMBL" id="AWI33549.1"/>
    </source>
</evidence>
<comment type="catalytic activity">
    <reaction evidence="7">
        <text>L-aspartate + L-glutamine + ATP + H2O = L-asparagine + L-glutamate + AMP + diphosphate + H(+)</text>
        <dbReference type="Rhea" id="RHEA:12228"/>
        <dbReference type="ChEBI" id="CHEBI:15377"/>
        <dbReference type="ChEBI" id="CHEBI:15378"/>
        <dbReference type="ChEBI" id="CHEBI:29985"/>
        <dbReference type="ChEBI" id="CHEBI:29991"/>
        <dbReference type="ChEBI" id="CHEBI:30616"/>
        <dbReference type="ChEBI" id="CHEBI:33019"/>
        <dbReference type="ChEBI" id="CHEBI:58048"/>
        <dbReference type="ChEBI" id="CHEBI:58359"/>
        <dbReference type="ChEBI" id="CHEBI:456215"/>
        <dbReference type="EC" id="6.3.5.4"/>
    </reaction>
</comment>
<keyword evidence="5 8" id="KW-0067">ATP-binding</keyword>
<dbReference type="KEGG" id="had:CDV25_01325"/>
<dbReference type="InterPro" id="IPR033738">
    <property type="entry name" value="AsnB_N"/>
</dbReference>
<dbReference type="GO" id="GO:0004066">
    <property type="term" value="F:asparagine synthase (glutamine-hydrolyzing) activity"/>
    <property type="evidence" value="ECO:0007669"/>
    <property type="project" value="UniProtKB-EC"/>
</dbReference>
<comment type="similarity">
    <text evidence="2">Belongs to the asparagine synthetase family.</text>
</comment>
<dbReference type="SUPFAM" id="SSF56235">
    <property type="entry name" value="N-terminal nucleophile aminohydrolases (Ntn hydrolases)"/>
    <property type="match status" value="1"/>
</dbReference>
<comment type="pathway">
    <text evidence="1">Amino-acid biosynthesis; L-asparagine biosynthesis; L-asparagine from L-aspartate (L-Gln route): step 1/1.</text>
</comment>
<dbReference type="InterPro" id="IPR029055">
    <property type="entry name" value="Ntn_hydrolases_N"/>
</dbReference>
<keyword evidence="6" id="KW-0315">Glutamine amidotransferase</keyword>
<gene>
    <name evidence="10" type="primary">asnB</name>
    <name evidence="10" type="ORF">CDV25_01325</name>
</gene>
<protein>
    <recommendedName>
        <fullName evidence="3">asparagine synthase (glutamine-hydrolyzing)</fullName>
        <ecNumber evidence="3">6.3.5.4</ecNumber>
    </recommendedName>
</protein>
<dbReference type="AlphaFoldDB" id="A0A2U8FBG2"/>
<evidence type="ECO:0000256" key="4">
    <source>
        <dbReference type="ARBA" id="ARBA00022741"/>
    </source>
</evidence>
<dbReference type="InterPro" id="IPR001962">
    <property type="entry name" value="Asn_synthase"/>
</dbReference>
<feature type="binding site" evidence="8">
    <location>
        <position position="279"/>
    </location>
    <ligand>
        <name>ATP</name>
        <dbReference type="ChEBI" id="CHEBI:30616"/>
    </ligand>
</feature>
<organism evidence="10 11">
    <name type="scientific">Helicobacter apodemus</name>
    <dbReference type="NCBI Taxonomy" id="135569"/>
    <lineage>
        <taxon>Bacteria</taxon>
        <taxon>Pseudomonadati</taxon>
        <taxon>Campylobacterota</taxon>
        <taxon>Epsilonproteobacteria</taxon>
        <taxon>Campylobacterales</taxon>
        <taxon>Helicobacteraceae</taxon>
        <taxon>Helicobacter</taxon>
    </lineage>
</organism>
<feature type="domain" description="Glutamine amidotransferase type-2" evidence="9">
    <location>
        <begin position="2"/>
        <end position="206"/>
    </location>
</feature>
<sequence>MCSICGGTYPLENIKRASRAMIHRGPDFSGEYEDLGIALAHNRLKILDLNPQSNQPFTSPFCPHLVLVFNGEIYNYVEIKEELKRQNIPFFTQSDTEVLLHSFAHLGEKCLQKFNGDFAFVIYNKRDKSLFLARDRLGNKPLFYALEKGKILFASEIKAFLALKNYPFDLEEVSKWLLFGNGDLKRSIYAGIYNFPAAHYGVFKAGKLEIKKYWNLEIKPTKSSLSESLEELQFLLLNALEIRLRADVPIAMCVSGGIDSSILAHLALKLGRDVRFFGVSFKGLEGDERKFIQQLQSDVKQEITLITPSIESIKRDFKNLINAQDEIFRSFSLYPQFLLFKTLSTSCKVVLGGQGADELFGGYYHHVGRLLYHSFKEFQNRIRIYGNEAFKEYNFGLKCALKDSLKMKLFKEDNKENIKKLQNLDLPIPSLEPLLERFLPDFNQGLWADTITFNLPHLLRYEDRNAMAHSVENRTPFTDFRVVEFAFSLQDSLKFQKGFSKYLLRVLLESLGSKKLAWRKDKMGFGVPEKRFMDTLGLAYQSLFDVRVAIFEALRRGR</sequence>
<evidence type="ECO:0000256" key="2">
    <source>
        <dbReference type="ARBA" id="ARBA00005752"/>
    </source>
</evidence>
<dbReference type="EC" id="6.3.5.4" evidence="3"/>
<dbReference type="Proteomes" id="UP000244890">
    <property type="component" value="Chromosome"/>
</dbReference>
<evidence type="ECO:0000256" key="7">
    <source>
        <dbReference type="ARBA" id="ARBA00048741"/>
    </source>
</evidence>
<dbReference type="GO" id="GO:0005524">
    <property type="term" value="F:ATP binding"/>
    <property type="evidence" value="ECO:0007669"/>
    <property type="project" value="UniProtKB-KW"/>
</dbReference>
<dbReference type="InterPro" id="IPR017932">
    <property type="entry name" value="GATase_2_dom"/>
</dbReference>
<dbReference type="RefSeq" id="WP_108910445.1">
    <property type="nucleotide sequence ID" value="NZ_CP021886.1"/>
</dbReference>
<dbReference type="GO" id="GO:0006529">
    <property type="term" value="P:asparagine biosynthetic process"/>
    <property type="evidence" value="ECO:0007669"/>
    <property type="project" value="InterPro"/>
</dbReference>
<dbReference type="Pfam" id="PF13537">
    <property type="entry name" value="GATase_7"/>
    <property type="match status" value="1"/>
</dbReference>
<dbReference type="SUPFAM" id="SSF52402">
    <property type="entry name" value="Adenine nucleotide alpha hydrolases-like"/>
    <property type="match status" value="1"/>
</dbReference>
<evidence type="ECO:0000256" key="3">
    <source>
        <dbReference type="ARBA" id="ARBA00012737"/>
    </source>
</evidence>
<dbReference type="InterPro" id="IPR006426">
    <property type="entry name" value="Asn_synth_AEB"/>
</dbReference>
<dbReference type="InterPro" id="IPR051786">
    <property type="entry name" value="ASN_synthetase/amidase"/>
</dbReference>
<dbReference type="PANTHER" id="PTHR43284">
    <property type="entry name" value="ASPARAGINE SYNTHETASE (GLUTAMINE-HYDROLYZING)"/>
    <property type="match status" value="1"/>
</dbReference>
<keyword evidence="4 8" id="KW-0547">Nucleotide-binding</keyword>
<dbReference type="PANTHER" id="PTHR43284:SF1">
    <property type="entry name" value="ASPARAGINE SYNTHETASE"/>
    <property type="match status" value="1"/>
</dbReference>
<reference evidence="10 11" key="1">
    <citation type="submission" date="2017-06" db="EMBL/GenBank/DDBJ databases">
        <title>Complete genome of Helicobacter apodemus.</title>
        <authorList>
            <person name="Cho S."/>
        </authorList>
    </citation>
    <scope>NUCLEOTIDE SEQUENCE [LARGE SCALE GENOMIC DNA]</scope>
    <source>
        <strain evidence="11">SNUVETPUB-15-01</strain>
    </source>
</reference>
<evidence type="ECO:0000256" key="8">
    <source>
        <dbReference type="PIRSR" id="PIRSR001589-2"/>
    </source>
</evidence>